<keyword evidence="3" id="KW-1003">Cell membrane</keyword>
<evidence type="ECO:0000256" key="8">
    <source>
        <dbReference type="SAM" id="Phobius"/>
    </source>
</evidence>
<accession>A0A5M8FS16</accession>
<keyword evidence="4 8" id="KW-0812">Transmembrane</keyword>
<evidence type="ECO:0000256" key="6">
    <source>
        <dbReference type="ARBA" id="ARBA00023136"/>
    </source>
</evidence>
<keyword evidence="10" id="KW-1185">Reference proteome</keyword>
<evidence type="ECO:0000256" key="5">
    <source>
        <dbReference type="ARBA" id="ARBA00022989"/>
    </source>
</evidence>
<feature type="transmembrane region" description="Helical" evidence="8">
    <location>
        <begin position="91"/>
        <end position="109"/>
    </location>
</feature>
<evidence type="ECO:0000256" key="2">
    <source>
        <dbReference type="ARBA" id="ARBA00006228"/>
    </source>
</evidence>
<comment type="caution">
    <text evidence="9">The sequence shown here is derived from an EMBL/GenBank/DDBJ whole genome shotgun (WGS) entry which is preliminary data.</text>
</comment>
<evidence type="ECO:0000256" key="3">
    <source>
        <dbReference type="ARBA" id="ARBA00022475"/>
    </source>
</evidence>
<sequence length="223" mass="24213">MDSMTSPQERLVVGEGTAPANPGRSPRAAVAYSVDRPGADRSWSSWSGRALGRRLRPILGRAALFFGIWLILSAPDLGALPLDPLAATADLVMAVMAATIVTWVSLWALPPGARAWRLSVLLPLIGRFLTQSVLGGIDVARRAFHPRLPLRPGCIVFPTRLRAAQRRALFETLTSAMPGAIVAGTDAQGRLIYHCLDTRLPVAQGLARDEQLLLRLFREDLPR</sequence>
<protein>
    <submittedName>
        <fullName evidence="9">Sodium:proton antiporter</fullName>
    </submittedName>
</protein>
<evidence type="ECO:0000313" key="9">
    <source>
        <dbReference type="EMBL" id="KAA6186691.1"/>
    </source>
</evidence>
<organism evidence="9 10">
    <name type="scientific">Thiohalocapsa marina</name>
    <dbReference type="NCBI Taxonomy" id="424902"/>
    <lineage>
        <taxon>Bacteria</taxon>
        <taxon>Pseudomonadati</taxon>
        <taxon>Pseudomonadota</taxon>
        <taxon>Gammaproteobacteria</taxon>
        <taxon>Chromatiales</taxon>
        <taxon>Chromatiaceae</taxon>
        <taxon>Thiohalocapsa</taxon>
    </lineage>
</organism>
<evidence type="ECO:0000313" key="10">
    <source>
        <dbReference type="Proteomes" id="UP000322981"/>
    </source>
</evidence>
<comment type="subcellular location">
    <subcellularLocation>
        <location evidence="1">Cell membrane</location>
        <topology evidence="1">Multi-pass membrane protein</topology>
    </subcellularLocation>
</comment>
<keyword evidence="6 8" id="KW-0472">Membrane</keyword>
<dbReference type="GO" id="GO:0008324">
    <property type="term" value="F:monoatomic cation transmembrane transporter activity"/>
    <property type="evidence" value="ECO:0007669"/>
    <property type="project" value="InterPro"/>
</dbReference>
<name>A0A5M8FS16_9GAMM</name>
<dbReference type="GO" id="GO:0005886">
    <property type="term" value="C:plasma membrane"/>
    <property type="evidence" value="ECO:0007669"/>
    <property type="project" value="UniProtKB-SubCell"/>
</dbReference>
<reference evidence="9 10" key="1">
    <citation type="submission" date="2019-09" db="EMBL/GenBank/DDBJ databases">
        <title>Whole-genome sequence of the purple sulfur bacterium Thiohalocapsa marina DSM 19078.</title>
        <authorList>
            <person name="Kyndt J.A."/>
            <person name="Meyer T.E."/>
        </authorList>
    </citation>
    <scope>NUCLEOTIDE SEQUENCE [LARGE SCALE GENOMIC DNA]</scope>
    <source>
        <strain evidence="9 10">DSM 19078</strain>
    </source>
</reference>
<dbReference type="InterPro" id="IPR002758">
    <property type="entry name" value="Cation_antiport_E"/>
</dbReference>
<dbReference type="AlphaFoldDB" id="A0A5M8FS16"/>
<evidence type="ECO:0000256" key="7">
    <source>
        <dbReference type="SAM" id="MobiDB-lite"/>
    </source>
</evidence>
<dbReference type="PANTHER" id="PTHR34584">
    <property type="entry name" value="NA(+)/H(+) ANTIPORTER SUBUNIT E1"/>
    <property type="match status" value="1"/>
</dbReference>
<proteinExistence type="inferred from homology"/>
<dbReference type="OrthoDB" id="7852837at2"/>
<dbReference type="Pfam" id="PF01899">
    <property type="entry name" value="MNHE"/>
    <property type="match status" value="1"/>
</dbReference>
<dbReference type="EMBL" id="VWXX01000004">
    <property type="protein sequence ID" value="KAA6186691.1"/>
    <property type="molecule type" value="Genomic_DNA"/>
</dbReference>
<keyword evidence="5 8" id="KW-1133">Transmembrane helix</keyword>
<gene>
    <name evidence="9" type="ORF">F2Q65_04800</name>
</gene>
<comment type="similarity">
    <text evidence="2">Belongs to the CPA3 antiporters (TC 2.A.63) subunit E family.</text>
</comment>
<evidence type="ECO:0000256" key="4">
    <source>
        <dbReference type="ARBA" id="ARBA00022692"/>
    </source>
</evidence>
<dbReference type="Proteomes" id="UP000322981">
    <property type="component" value="Unassembled WGS sequence"/>
</dbReference>
<dbReference type="PANTHER" id="PTHR34584:SF1">
    <property type="entry name" value="NA(+)_H(+) ANTIPORTER SUBUNIT E1"/>
    <property type="match status" value="1"/>
</dbReference>
<evidence type="ECO:0000256" key="1">
    <source>
        <dbReference type="ARBA" id="ARBA00004651"/>
    </source>
</evidence>
<feature type="region of interest" description="Disordered" evidence="7">
    <location>
        <begin position="1"/>
        <end position="27"/>
    </location>
</feature>
<feature type="transmembrane region" description="Helical" evidence="8">
    <location>
        <begin position="58"/>
        <end position="79"/>
    </location>
</feature>